<dbReference type="InterPro" id="IPR003439">
    <property type="entry name" value="ABC_transporter-like_ATP-bd"/>
</dbReference>
<dbReference type="CDD" id="cd07346">
    <property type="entry name" value="ABC_6TM_exporters"/>
    <property type="match status" value="1"/>
</dbReference>
<protein>
    <submittedName>
        <fullName evidence="10">ABC transporter ATP-binding protein</fullName>
    </submittedName>
</protein>
<keyword evidence="4 10" id="KW-0067">ATP-binding</keyword>
<keyword evidence="11" id="KW-1185">Reference proteome</keyword>
<feature type="transmembrane region" description="Helical" evidence="7">
    <location>
        <begin position="140"/>
        <end position="173"/>
    </location>
</feature>
<dbReference type="PROSITE" id="PS50893">
    <property type="entry name" value="ABC_TRANSPORTER_2"/>
    <property type="match status" value="1"/>
</dbReference>
<dbReference type="Proteomes" id="UP001501047">
    <property type="component" value="Unassembled WGS sequence"/>
</dbReference>
<feature type="domain" description="ABC transmembrane type-1" evidence="9">
    <location>
        <begin position="22"/>
        <end position="302"/>
    </location>
</feature>
<dbReference type="InterPro" id="IPR003593">
    <property type="entry name" value="AAA+_ATPase"/>
</dbReference>
<keyword evidence="5 7" id="KW-1133">Transmembrane helix</keyword>
<dbReference type="InterPro" id="IPR027417">
    <property type="entry name" value="P-loop_NTPase"/>
</dbReference>
<evidence type="ECO:0000256" key="3">
    <source>
        <dbReference type="ARBA" id="ARBA00022741"/>
    </source>
</evidence>
<evidence type="ECO:0000256" key="5">
    <source>
        <dbReference type="ARBA" id="ARBA00022989"/>
    </source>
</evidence>
<comment type="subcellular location">
    <subcellularLocation>
        <location evidence="1">Cell membrane</location>
        <topology evidence="1">Multi-pass membrane protein</topology>
    </subcellularLocation>
</comment>
<evidence type="ECO:0000313" key="10">
    <source>
        <dbReference type="EMBL" id="GAA0774719.1"/>
    </source>
</evidence>
<evidence type="ECO:0000259" key="9">
    <source>
        <dbReference type="PROSITE" id="PS50929"/>
    </source>
</evidence>
<dbReference type="PANTHER" id="PTHR43394:SF1">
    <property type="entry name" value="ATP-BINDING CASSETTE SUB-FAMILY B MEMBER 10, MITOCHONDRIAL"/>
    <property type="match status" value="1"/>
</dbReference>
<dbReference type="SUPFAM" id="SSF90123">
    <property type="entry name" value="ABC transporter transmembrane region"/>
    <property type="match status" value="1"/>
</dbReference>
<dbReference type="Pfam" id="PF00005">
    <property type="entry name" value="ABC_tran"/>
    <property type="match status" value="1"/>
</dbReference>
<dbReference type="EMBL" id="BAAACI010000006">
    <property type="protein sequence ID" value="GAA0774719.1"/>
    <property type="molecule type" value="Genomic_DNA"/>
</dbReference>
<feature type="transmembrane region" description="Helical" evidence="7">
    <location>
        <begin position="20"/>
        <end position="40"/>
    </location>
</feature>
<dbReference type="Gene3D" id="3.40.50.300">
    <property type="entry name" value="P-loop containing nucleotide triphosphate hydrolases"/>
    <property type="match status" value="1"/>
</dbReference>
<dbReference type="Gene3D" id="1.20.1560.10">
    <property type="entry name" value="ABC transporter type 1, transmembrane domain"/>
    <property type="match status" value="1"/>
</dbReference>
<gene>
    <name evidence="10" type="ORF">GCM10008908_25040</name>
</gene>
<dbReference type="RefSeq" id="WP_343826774.1">
    <property type="nucleotide sequence ID" value="NZ_BAAACI010000006.1"/>
</dbReference>
<proteinExistence type="predicted"/>
<sequence>MENLKSIIKLKPYIKNCKPWLIVGIIGMILCSLIYIPVPYLTGYIIDNILLNHGEYVELYKIISILFLFYVAQYGISIFSKKLFIKTENFIVNEIRMSMMNKIIDLPMSFLSKNEKGYVLGRISECSSVGRLFSPDFVNIFINIFTLIFSLIMMTALSYKLTIAALILIPIYYCSVKSSSKKLTKSTEILLETSAVLSGETYEVLNGLEEIKILNGKEHQLAKFKNKLKSMVKNGIKQSSQLLFFMENLTLVNNLAMLIMLLFSGILILNGEITIGIYVAFSTYMGKVFGSTMSFANLGMTLNPVCVSIERIYEFLESTDENENRTEIIEEEIETINIENLMFKYDANGQNVISNLNFVINKGDRLFIKGENGAGKSTLIKILLGLYDPVEGEIFINNKKYSTIDKRSIRKKIGVVSQSIFLFKGSVLDNILYGNTDKKKEDIIDLIKEYNLEKYINSFDNGLETEISQNGIGISGGQTQIIAFLRAIITYKDIIILDEATSNLDSEIREVVIEILREKNIANIIIIISHQEEGIEFTNKVLYLKK</sequence>
<evidence type="ECO:0000256" key="4">
    <source>
        <dbReference type="ARBA" id="ARBA00022840"/>
    </source>
</evidence>
<dbReference type="PROSITE" id="PS50929">
    <property type="entry name" value="ABC_TM1F"/>
    <property type="match status" value="1"/>
</dbReference>
<reference evidence="10 11" key="1">
    <citation type="journal article" date="2019" name="Int. J. Syst. Evol. Microbiol.">
        <title>The Global Catalogue of Microorganisms (GCM) 10K type strain sequencing project: providing services to taxonomists for standard genome sequencing and annotation.</title>
        <authorList>
            <consortium name="The Broad Institute Genomics Platform"/>
            <consortium name="The Broad Institute Genome Sequencing Center for Infectious Disease"/>
            <person name="Wu L."/>
            <person name="Ma J."/>
        </authorList>
    </citation>
    <scope>NUCLEOTIDE SEQUENCE [LARGE SCALE GENOMIC DNA]</scope>
    <source>
        <strain evidence="10 11">JCM 1417</strain>
    </source>
</reference>
<accession>A0ABN1KS95</accession>
<comment type="caution">
    <text evidence="10">The sequence shown here is derived from an EMBL/GenBank/DDBJ whole genome shotgun (WGS) entry which is preliminary data.</text>
</comment>
<name>A0ABN1KS95_CLOSU</name>
<keyword evidence="3" id="KW-0547">Nucleotide-binding</keyword>
<dbReference type="GO" id="GO:0005524">
    <property type="term" value="F:ATP binding"/>
    <property type="evidence" value="ECO:0007669"/>
    <property type="project" value="UniProtKB-KW"/>
</dbReference>
<evidence type="ECO:0000256" key="2">
    <source>
        <dbReference type="ARBA" id="ARBA00022692"/>
    </source>
</evidence>
<feature type="domain" description="ABC transporter" evidence="8">
    <location>
        <begin position="336"/>
        <end position="546"/>
    </location>
</feature>
<dbReference type="PANTHER" id="PTHR43394">
    <property type="entry name" value="ATP-DEPENDENT PERMEASE MDL1, MITOCHONDRIAL"/>
    <property type="match status" value="1"/>
</dbReference>
<evidence type="ECO:0000256" key="1">
    <source>
        <dbReference type="ARBA" id="ARBA00004651"/>
    </source>
</evidence>
<keyword evidence="6 7" id="KW-0472">Membrane</keyword>
<keyword evidence="2 7" id="KW-0812">Transmembrane</keyword>
<dbReference type="InterPro" id="IPR036640">
    <property type="entry name" value="ABC1_TM_sf"/>
</dbReference>
<evidence type="ECO:0000256" key="6">
    <source>
        <dbReference type="ARBA" id="ARBA00023136"/>
    </source>
</evidence>
<evidence type="ECO:0000259" key="8">
    <source>
        <dbReference type="PROSITE" id="PS50893"/>
    </source>
</evidence>
<evidence type="ECO:0000256" key="7">
    <source>
        <dbReference type="SAM" id="Phobius"/>
    </source>
</evidence>
<organism evidence="10 11">
    <name type="scientific">Clostridium subterminale</name>
    <dbReference type="NCBI Taxonomy" id="1550"/>
    <lineage>
        <taxon>Bacteria</taxon>
        <taxon>Bacillati</taxon>
        <taxon>Bacillota</taxon>
        <taxon>Clostridia</taxon>
        <taxon>Eubacteriales</taxon>
        <taxon>Clostridiaceae</taxon>
        <taxon>Clostridium</taxon>
    </lineage>
</organism>
<dbReference type="SUPFAM" id="SSF52540">
    <property type="entry name" value="P-loop containing nucleoside triphosphate hydrolases"/>
    <property type="match status" value="1"/>
</dbReference>
<dbReference type="InterPro" id="IPR011527">
    <property type="entry name" value="ABC1_TM_dom"/>
</dbReference>
<feature type="transmembrane region" description="Helical" evidence="7">
    <location>
        <begin position="60"/>
        <end position="79"/>
    </location>
</feature>
<feature type="transmembrane region" description="Helical" evidence="7">
    <location>
        <begin position="255"/>
        <end position="281"/>
    </location>
</feature>
<evidence type="ECO:0000313" key="11">
    <source>
        <dbReference type="Proteomes" id="UP001501047"/>
    </source>
</evidence>
<dbReference type="InterPro" id="IPR039421">
    <property type="entry name" value="Type_1_exporter"/>
</dbReference>
<dbReference type="SMART" id="SM00382">
    <property type="entry name" value="AAA"/>
    <property type="match status" value="1"/>
</dbReference>
<dbReference type="Pfam" id="PF00664">
    <property type="entry name" value="ABC_membrane"/>
    <property type="match status" value="1"/>
</dbReference>